<organism evidence="4 5">
    <name type="scientific">Mycena belliarum</name>
    <dbReference type="NCBI Taxonomy" id="1033014"/>
    <lineage>
        <taxon>Eukaryota</taxon>
        <taxon>Fungi</taxon>
        <taxon>Dikarya</taxon>
        <taxon>Basidiomycota</taxon>
        <taxon>Agaricomycotina</taxon>
        <taxon>Agaricomycetes</taxon>
        <taxon>Agaricomycetidae</taxon>
        <taxon>Agaricales</taxon>
        <taxon>Marasmiineae</taxon>
        <taxon>Mycenaceae</taxon>
        <taxon>Mycena</taxon>
    </lineage>
</organism>
<dbReference type="PANTHER" id="PTHR40465:SF1">
    <property type="entry name" value="DUF6534 DOMAIN-CONTAINING PROTEIN"/>
    <property type="match status" value="1"/>
</dbReference>
<accession>A0AAD6U0X9</accession>
<gene>
    <name evidence="4" type="ORF">B0H15DRAFT_855108</name>
</gene>
<evidence type="ECO:0000259" key="3">
    <source>
        <dbReference type="Pfam" id="PF20152"/>
    </source>
</evidence>
<comment type="caution">
    <text evidence="4">The sequence shown here is derived from an EMBL/GenBank/DDBJ whole genome shotgun (WGS) entry which is preliminary data.</text>
</comment>
<feature type="transmembrane region" description="Helical" evidence="2">
    <location>
        <begin position="156"/>
        <end position="179"/>
    </location>
</feature>
<feature type="region of interest" description="Disordered" evidence="1">
    <location>
        <begin position="252"/>
        <end position="283"/>
    </location>
</feature>
<dbReference type="InterPro" id="IPR045339">
    <property type="entry name" value="DUF6534"/>
</dbReference>
<evidence type="ECO:0000313" key="5">
    <source>
        <dbReference type="Proteomes" id="UP001222325"/>
    </source>
</evidence>
<feature type="transmembrane region" description="Helical" evidence="2">
    <location>
        <begin position="48"/>
        <end position="66"/>
    </location>
</feature>
<sequence length="325" mass="36408">MPALDGTLGAIVIGILLSTLLFGIATLQTFSYYRRFTKDTVVLKSAVALLWLFELGHMICICHAMYQLVVTFYGQFEHLSSPPRSLAISITFTALVLVLVQTYFASRIRVLSGRWHLTIFCSILSLLRFAFSIRLTDVFWNSPRFSVLQSNIRWTFTTVVSLGPAVDLSIAASLCYFLWKIRSSQTSFNRTRTLVDSIIAWTIETTLLTSFAGVMELILFLARGDRDLLWLPFYFIQPKLFSNSMLASLNNRQGGSRSDSEGKVVSFESGSRGRVPPHSQPSVAIHMHRLTETDYGVTPAPTSSLNNDFKGPKIDTPYSMEADAM</sequence>
<dbReference type="Pfam" id="PF20152">
    <property type="entry name" value="DUF6534"/>
    <property type="match status" value="1"/>
</dbReference>
<dbReference type="Proteomes" id="UP001222325">
    <property type="component" value="Unassembled WGS sequence"/>
</dbReference>
<dbReference type="AlphaFoldDB" id="A0AAD6U0X9"/>
<feature type="transmembrane region" description="Helical" evidence="2">
    <location>
        <begin position="199"/>
        <end position="222"/>
    </location>
</feature>
<reference evidence="4" key="1">
    <citation type="submission" date="2023-03" db="EMBL/GenBank/DDBJ databases">
        <title>Massive genome expansion in bonnet fungi (Mycena s.s.) driven by repeated elements and novel gene families across ecological guilds.</title>
        <authorList>
            <consortium name="Lawrence Berkeley National Laboratory"/>
            <person name="Harder C.B."/>
            <person name="Miyauchi S."/>
            <person name="Viragh M."/>
            <person name="Kuo A."/>
            <person name="Thoen E."/>
            <person name="Andreopoulos B."/>
            <person name="Lu D."/>
            <person name="Skrede I."/>
            <person name="Drula E."/>
            <person name="Henrissat B."/>
            <person name="Morin E."/>
            <person name="Kohler A."/>
            <person name="Barry K."/>
            <person name="LaButti K."/>
            <person name="Morin E."/>
            <person name="Salamov A."/>
            <person name="Lipzen A."/>
            <person name="Mereny Z."/>
            <person name="Hegedus B."/>
            <person name="Baldrian P."/>
            <person name="Stursova M."/>
            <person name="Weitz H."/>
            <person name="Taylor A."/>
            <person name="Grigoriev I.V."/>
            <person name="Nagy L.G."/>
            <person name="Martin F."/>
            <person name="Kauserud H."/>
        </authorList>
    </citation>
    <scope>NUCLEOTIDE SEQUENCE</scope>
    <source>
        <strain evidence="4">CBHHK173m</strain>
    </source>
</reference>
<feature type="domain" description="DUF6534" evidence="3">
    <location>
        <begin position="165"/>
        <end position="253"/>
    </location>
</feature>
<proteinExistence type="predicted"/>
<feature type="region of interest" description="Disordered" evidence="1">
    <location>
        <begin position="301"/>
        <end position="325"/>
    </location>
</feature>
<feature type="transmembrane region" description="Helical" evidence="2">
    <location>
        <begin position="6"/>
        <end position="27"/>
    </location>
</feature>
<keyword evidence="5" id="KW-1185">Reference proteome</keyword>
<keyword evidence="2" id="KW-0812">Transmembrane</keyword>
<keyword evidence="2" id="KW-1133">Transmembrane helix</keyword>
<evidence type="ECO:0000313" key="4">
    <source>
        <dbReference type="EMBL" id="KAJ7081119.1"/>
    </source>
</evidence>
<feature type="transmembrane region" description="Helical" evidence="2">
    <location>
        <begin position="117"/>
        <end position="136"/>
    </location>
</feature>
<protein>
    <recommendedName>
        <fullName evidence="3">DUF6534 domain-containing protein</fullName>
    </recommendedName>
</protein>
<dbReference type="PANTHER" id="PTHR40465">
    <property type="entry name" value="CHROMOSOME 1, WHOLE GENOME SHOTGUN SEQUENCE"/>
    <property type="match status" value="1"/>
</dbReference>
<evidence type="ECO:0000256" key="2">
    <source>
        <dbReference type="SAM" id="Phobius"/>
    </source>
</evidence>
<keyword evidence="2" id="KW-0472">Membrane</keyword>
<dbReference type="EMBL" id="JARJCN010000051">
    <property type="protein sequence ID" value="KAJ7081119.1"/>
    <property type="molecule type" value="Genomic_DNA"/>
</dbReference>
<feature type="transmembrane region" description="Helical" evidence="2">
    <location>
        <begin position="86"/>
        <end position="105"/>
    </location>
</feature>
<name>A0AAD6U0X9_9AGAR</name>
<evidence type="ECO:0000256" key="1">
    <source>
        <dbReference type="SAM" id="MobiDB-lite"/>
    </source>
</evidence>